<evidence type="ECO:0000313" key="3">
    <source>
        <dbReference type="Proteomes" id="UP000596351"/>
    </source>
</evidence>
<feature type="domain" description="HTH cro/C1-type" evidence="1">
    <location>
        <begin position="13"/>
        <end position="67"/>
    </location>
</feature>
<protein>
    <submittedName>
        <fullName evidence="2">Transcriptional regulator</fullName>
    </submittedName>
</protein>
<dbReference type="Proteomes" id="UP000596351">
    <property type="component" value="Plasmid p1"/>
</dbReference>
<reference evidence="2 3" key="1">
    <citation type="submission" date="2018-09" db="EMBL/GenBank/DDBJ databases">
        <title>Rhizobium sp. MAE2-X.</title>
        <authorList>
            <person name="Lee Y."/>
            <person name="Jeon C.O."/>
        </authorList>
    </citation>
    <scope>NUCLEOTIDE SEQUENCE [LARGE SCALE GENOMIC DNA]</scope>
    <source>
        <strain evidence="2 3">MAE2-X</strain>
        <plasmid evidence="2 3">p1</plasmid>
    </source>
</reference>
<sequence>MIILTVDDLRKLIRNERKRRGLTQARAAGLVGYTQKWLSDFERGKANPPVDMALNIITVLGIRLEATVTVEPASHVFEEEPSL</sequence>
<dbReference type="SMART" id="SM00530">
    <property type="entry name" value="HTH_XRE"/>
    <property type="match status" value="1"/>
</dbReference>
<evidence type="ECO:0000259" key="1">
    <source>
        <dbReference type="PROSITE" id="PS50943"/>
    </source>
</evidence>
<evidence type="ECO:0000313" key="2">
    <source>
        <dbReference type="EMBL" id="QRF54484.1"/>
    </source>
</evidence>
<dbReference type="EMBL" id="CP032406">
    <property type="protein sequence ID" value="QRF54484.1"/>
    <property type="molecule type" value="Genomic_DNA"/>
</dbReference>
<name>A0ABX7F2Q5_9HYPH</name>
<dbReference type="CDD" id="cd00093">
    <property type="entry name" value="HTH_XRE"/>
    <property type="match status" value="1"/>
</dbReference>
<dbReference type="Pfam" id="PF13560">
    <property type="entry name" value="HTH_31"/>
    <property type="match status" value="1"/>
</dbReference>
<organism evidence="2 3">
    <name type="scientific">Rhizobium rosettiformans</name>
    <dbReference type="NCBI Taxonomy" id="1368430"/>
    <lineage>
        <taxon>Bacteria</taxon>
        <taxon>Pseudomonadati</taxon>
        <taxon>Pseudomonadota</taxon>
        <taxon>Alphaproteobacteria</taxon>
        <taxon>Hyphomicrobiales</taxon>
        <taxon>Rhizobiaceae</taxon>
        <taxon>Rhizobium/Agrobacterium group</taxon>
        <taxon>Rhizobium</taxon>
    </lineage>
</organism>
<dbReference type="PROSITE" id="PS50943">
    <property type="entry name" value="HTH_CROC1"/>
    <property type="match status" value="1"/>
</dbReference>
<dbReference type="Gene3D" id="1.10.260.40">
    <property type="entry name" value="lambda repressor-like DNA-binding domains"/>
    <property type="match status" value="1"/>
</dbReference>
<dbReference type="InterPro" id="IPR010982">
    <property type="entry name" value="Lambda_DNA-bd_dom_sf"/>
</dbReference>
<accession>A0ABX7F2Q5</accession>
<dbReference type="SUPFAM" id="SSF47413">
    <property type="entry name" value="lambda repressor-like DNA-binding domains"/>
    <property type="match status" value="1"/>
</dbReference>
<geneLocation type="plasmid" evidence="2 3">
    <name>p1</name>
</geneLocation>
<gene>
    <name evidence="2" type="ORF">D4A92_23565</name>
</gene>
<dbReference type="InterPro" id="IPR001387">
    <property type="entry name" value="Cro/C1-type_HTH"/>
</dbReference>
<proteinExistence type="predicted"/>
<keyword evidence="3" id="KW-1185">Reference proteome</keyword>
<keyword evidence="2" id="KW-0614">Plasmid</keyword>
<dbReference type="RefSeq" id="WP_203020369.1">
    <property type="nucleotide sequence ID" value="NZ_CP032406.1"/>
</dbReference>